<comment type="caution">
    <text evidence="4">The sequence shown here is derived from an EMBL/GenBank/DDBJ whole genome shotgun (WGS) entry which is preliminary data.</text>
</comment>
<evidence type="ECO:0000256" key="2">
    <source>
        <dbReference type="PROSITE-ProRule" id="PRU00252"/>
    </source>
</evidence>
<dbReference type="EMBL" id="WBZJ01000002">
    <property type="protein sequence ID" value="KAB3520965.1"/>
    <property type="molecule type" value="Genomic_DNA"/>
</dbReference>
<dbReference type="PROSITE" id="PS50935">
    <property type="entry name" value="SSB"/>
    <property type="match status" value="1"/>
</dbReference>
<feature type="region of interest" description="Disordered" evidence="3">
    <location>
        <begin position="144"/>
        <end position="194"/>
    </location>
</feature>
<dbReference type="Pfam" id="PF00436">
    <property type="entry name" value="SSB"/>
    <property type="match status" value="1"/>
</dbReference>
<evidence type="ECO:0000313" key="4">
    <source>
        <dbReference type="EMBL" id="KAB3520965.1"/>
    </source>
</evidence>
<evidence type="ECO:0000256" key="3">
    <source>
        <dbReference type="SAM" id="MobiDB-lite"/>
    </source>
</evidence>
<dbReference type="Proteomes" id="UP000436181">
    <property type="component" value="Unassembled WGS sequence"/>
</dbReference>
<keyword evidence="1 2" id="KW-0238">DNA-binding</keyword>
<proteinExistence type="predicted"/>
<dbReference type="SUPFAM" id="SSF50249">
    <property type="entry name" value="Nucleic acid-binding proteins"/>
    <property type="match status" value="1"/>
</dbReference>
<feature type="region of interest" description="Disordered" evidence="3">
    <location>
        <begin position="208"/>
        <end position="232"/>
    </location>
</feature>
<sequence>MGLGGRPKGGTIMTDVAQVQLCGRVVHAPKQMNHSGETLHIVIRMAVNHTYRDNAGMWQDRGTTYLDVHCWGRLATNVIGSSLVPGTPIIAIGRMESREYVAKVRDENGNEIKRTALSMVANHLGPDLDRCQCDSYKVERSSFGGESKNASGFDQEAGAQAAQGDGRGHGEGNVSFDDPPENASGSDGSDVGSAARTLVGAGAAVGAGVSSGAEAGSGSSGDSSSGDDTPPF</sequence>
<feature type="compositionally biased region" description="Low complexity" evidence="3">
    <location>
        <begin position="183"/>
        <end position="194"/>
    </location>
</feature>
<dbReference type="GO" id="GO:0003677">
    <property type="term" value="F:DNA binding"/>
    <property type="evidence" value="ECO:0007669"/>
    <property type="project" value="UniProtKB-KW"/>
</dbReference>
<feature type="compositionally biased region" description="Low complexity" evidence="3">
    <location>
        <begin position="152"/>
        <end position="164"/>
    </location>
</feature>
<organism evidence="4 5">
    <name type="scientific">Corynebacterium zhongnanshanii</name>
    <dbReference type="NCBI Taxonomy" id="2768834"/>
    <lineage>
        <taxon>Bacteria</taxon>
        <taxon>Bacillati</taxon>
        <taxon>Actinomycetota</taxon>
        <taxon>Actinomycetes</taxon>
        <taxon>Mycobacteriales</taxon>
        <taxon>Corynebacteriaceae</taxon>
        <taxon>Corynebacterium</taxon>
    </lineage>
</organism>
<gene>
    <name evidence="4" type="ORF">F8377_06945</name>
</gene>
<accession>A0ABQ6VDH3</accession>
<dbReference type="Gene3D" id="2.40.50.140">
    <property type="entry name" value="Nucleic acid-binding proteins"/>
    <property type="match status" value="1"/>
</dbReference>
<evidence type="ECO:0000313" key="5">
    <source>
        <dbReference type="Proteomes" id="UP000436181"/>
    </source>
</evidence>
<dbReference type="RefSeq" id="WP_151844480.1">
    <property type="nucleotide sequence ID" value="NZ_WBZJ01000002.1"/>
</dbReference>
<dbReference type="InterPro" id="IPR000424">
    <property type="entry name" value="Primosome_PriB/ssb"/>
</dbReference>
<evidence type="ECO:0000256" key="1">
    <source>
        <dbReference type="ARBA" id="ARBA00023125"/>
    </source>
</evidence>
<name>A0ABQ6VDH3_9CORY</name>
<protein>
    <submittedName>
        <fullName evidence="4">Single-stranded DNA-binding protein</fullName>
    </submittedName>
</protein>
<reference evidence="4 5" key="1">
    <citation type="submission" date="2019-10" db="EMBL/GenBank/DDBJ databases">
        <title>Corynebacterium sp novel species isolated from the respiratory tract of Marmot.</title>
        <authorList>
            <person name="Zhang G."/>
        </authorList>
    </citation>
    <scope>NUCLEOTIDE SEQUENCE [LARGE SCALE GENOMIC DNA]</scope>
    <source>
        <strain evidence="4 5">336</strain>
    </source>
</reference>
<keyword evidence="5" id="KW-1185">Reference proteome</keyword>
<dbReference type="InterPro" id="IPR012340">
    <property type="entry name" value="NA-bd_OB-fold"/>
</dbReference>